<protein>
    <submittedName>
        <fullName evidence="1">Uncharacterized protein</fullName>
    </submittedName>
</protein>
<dbReference type="OrthoDB" id="10007880at2"/>
<dbReference type="EMBL" id="VDMP01000024">
    <property type="protein sequence ID" value="TNM39710.1"/>
    <property type="molecule type" value="Genomic_DNA"/>
</dbReference>
<dbReference type="RefSeq" id="WP_139623199.1">
    <property type="nucleotide sequence ID" value="NZ_VDMP01000024.1"/>
</dbReference>
<gene>
    <name evidence="1" type="ORF">FHP29_12655</name>
</gene>
<proteinExistence type="predicted"/>
<name>A0A5C4VUY8_9ACTN</name>
<evidence type="ECO:0000313" key="1">
    <source>
        <dbReference type="EMBL" id="TNM39710.1"/>
    </source>
</evidence>
<comment type="caution">
    <text evidence="1">The sequence shown here is derived from an EMBL/GenBank/DDBJ whole genome shotgun (WGS) entry which is preliminary data.</text>
</comment>
<evidence type="ECO:0000313" key="2">
    <source>
        <dbReference type="Proteomes" id="UP000313231"/>
    </source>
</evidence>
<reference evidence="1 2" key="1">
    <citation type="journal article" date="2016" name="Int. J. Syst. Evol. Microbiol.">
        <title>Nocardioides albidus sp. nov., an actinobacterium isolated from garden soil.</title>
        <authorList>
            <person name="Singh H."/>
            <person name="Du J."/>
            <person name="Trinh H."/>
            <person name="Won K."/>
            <person name="Yang J.E."/>
            <person name="Yin C."/>
            <person name="Kook M."/>
            <person name="Yi T.H."/>
        </authorList>
    </citation>
    <scope>NUCLEOTIDE SEQUENCE [LARGE SCALE GENOMIC DNA]</scope>
    <source>
        <strain evidence="1 2">CCTCC AB 2015297</strain>
    </source>
</reference>
<keyword evidence="2" id="KW-1185">Reference proteome</keyword>
<organism evidence="1 2">
    <name type="scientific">Nocardioides albidus</name>
    <dbReference type="NCBI Taxonomy" id="1517589"/>
    <lineage>
        <taxon>Bacteria</taxon>
        <taxon>Bacillati</taxon>
        <taxon>Actinomycetota</taxon>
        <taxon>Actinomycetes</taxon>
        <taxon>Propionibacteriales</taxon>
        <taxon>Nocardioidaceae</taxon>
        <taxon>Nocardioides</taxon>
    </lineage>
</organism>
<dbReference type="AlphaFoldDB" id="A0A5C4VUY8"/>
<accession>A0A5C4VUY8</accession>
<dbReference type="Proteomes" id="UP000313231">
    <property type="component" value="Unassembled WGS sequence"/>
</dbReference>
<sequence>MSTILTFTFATPSATYDVVELADDGTVTRATGRPTGPSADVRLGWWQGALDPAVAGTATRLAAAAWPDAALPRPPAAGAWTASGATSRRGLWGDPDEVGSALRVLLAECTESATTPLAVVRLTATQAADDAPVLLSIASSGSVALEATLRDDALTSEETVVFITEEAEVVGYLGTPLPLPPGTRATGVLHGRRLGPDGQALTGSLRVDGRAPLSIAARVTSG</sequence>